<dbReference type="STRING" id="438753.AZC_3400"/>
<accession>A8IIF6</accession>
<reference evidence="8" key="2">
    <citation type="submission" date="2007-04" db="EMBL/GenBank/DDBJ databases">
        <title>Complete genome sequence of the nitrogen-fixing bacterium Azorhizobium caulinodans ORS571.</title>
        <authorList>
            <person name="Lee K.B."/>
            <person name="Backer P.D."/>
            <person name="Aono T."/>
            <person name="Liu C.T."/>
            <person name="Suzuki S."/>
            <person name="Suzuki T."/>
            <person name="Kaneko T."/>
            <person name="Yamada M."/>
            <person name="Tabata S."/>
            <person name="Kupfer D.M."/>
            <person name="Najar F.Z."/>
            <person name="Wiley G.B."/>
            <person name="Roe B."/>
            <person name="Binnewies T."/>
            <person name="Ussery D."/>
            <person name="Vereecke D."/>
            <person name="Gevers D."/>
            <person name="Holsters M."/>
            <person name="Oyaizu H."/>
        </authorList>
    </citation>
    <scope>NUCLEOTIDE SEQUENCE [LARGE SCALE GENOMIC DNA]</scope>
    <source>
        <strain evidence="8">ATCC 43989 / DSM 5975 / JCM 20966 / LMG 6465 / NBRC 14845 / NCIMB 13405 / ORS 571</strain>
    </source>
</reference>
<evidence type="ECO:0000256" key="6">
    <source>
        <dbReference type="HAMAP-Rule" id="MF_00836"/>
    </source>
</evidence>
<keyword evidence="8" id="KW-1185">Reference proteome</keyword>
<comment type="function">
    <text evidence="6">Catalyzes the phosphorylation of ribose 1,5-bisphosphate to 5-phospho-D-ribosyl alpha-1-diphosphate (PRPP).</text>
</comment>
<dbReference type="EC" id="2.7.4.23" evidence="6"/>
<reference evidence="7 8" key="5">
    <citation type="journal article" date="2010" name="Appl. Environ. Microbiol.">
        <title>phrR-like gene praR of Azorhizobium caulinodans ORS571 is essential for symbiosis with Sesbania rostrata and is involved in expression of reb genes.</title>
        <authorList>
            <person name="Akiba N."/>
            <person name="Aono T."/>
            <person name="Toyazaki H."/>
            <person name="Sato S."/>
            <person name="Oyaizu H."/>
        </authorList>
    </citation>
    <scope>NUCLEOTIDE SEQUENCE [LARGE SCALE GENOMIC DNA]</scope>
    <source>
        <strain evidence="8">ATCC 43989 / DSM 5975 / JCM 20966 / LMG 6465 / NBRC 14845 / NCIMB 13405 / ORS 571</strain>
    </source>
</reference>
<evidence type="ECO:0000256" key="4">
    <source>
        <dbReference type="ARBA" id="ARBA00022741"/>
    </source>
</evidence>
<dbReference type="Proteomes" id="UP000000270">
    <property type="component" value="Chromosome"/>
</dbReference>
<dbReference type="InterPro" id="IPR012699">
    <property type="entry name" value="PhnN"/>
</dbReference>
<keyword evidence="5 6" id="KW-0067">ATP-binding</keyword>
<reference evidence="7 8" key="4">
    <citation type="journal article" date="2009" name="Appl. Environ. Microbiol.">
        <title>Comparative genome-wide transcriptional profiling of Azorhizobium caulinodans ORS571 grown under free-living and symbiotic conditions.</title>
        <authorList>
            <person name="Tsukada S."/>
            <person name="Aono T."/>
            <person name="Akiba N."/>
            <person name="Lee KB."/>
            <person name="Liu CT."/>
            <person name="Toyazaki H."/>
            <person name="Oyaizu H."/>
        </authorList>
    </citation>
    <scope>NUCLEOTIDE SEQUENCE [LARGE SCALE GENOMIC DNA]</scope>
    <source>
        <strain evidence="8">ATCC 43989 / DSM 5975 / JCM 20966 / LMG 6465 / NBRC 14845 / NCIMB 13405 / ORS 571</strain>
    </source>
</reference>
<gene>
    <name evidence="6 7" type="primary">phnN</name>
    <name evidence="7" type="ordered locus">AZC_3400</name>
</gene>
<dbReference type="HAMAP" id="MF_00836">
    <property type="entry name" value="PhnN"/>
    <property type="match status" value="1"/>
</dbReference>
<evidence type="ECO:0000256" key="5">
    <source>
        <dbReference type="ARBA" id="ARBA00022840"/>
    </source>
</evidence>
<comment type="pathway">
    <text evidence="2 6">Metabolic intermediate biosynthesis; 5-phospho-alpha-D-ribose 1-diphosphate biosynthesis; 5-phospho-alpha-D-ribose 1-diphosphate from D-ribose 5-phosphate (route II): step 3/3.</text>
</comment>
<evidence type="ECO:0000313" key="7">
    <source>
        <dbReference type="EMBL" id="BAF89398.1"/>
    </source>
</evidence>
<dbReference type="AlphaFoldDB" id="A8IIF6"/>
<dbReference type="eggNOG" id="COG3709">
    <property type="taxonomic scope" value="Bacteria"/>
</dbReference>
<evidence type="ECO:0000256" key="3">
    <source>
        <dbReference type="ARBA" id="ARBA00022679"/>
    </source>
</evidence>
<dbReference type="GO" id="GO:0005524">
    <property type="term" value="F:ATP binding"/>
    <property type="evidence" value="ECO:0007669"/>
    <property type="project" value="UniProtKB-KW"/>
</dbReference>
<dbReference type="Gene3D" id="3.40.50.300">
    <property type="entry name" value="P-loop containing nucleotide triphosphate hydrolases"/>
    <property type="match status" value="1"/>
</dbReference>
<comment type="catalytic activity">
    <reaction evidence="1 6">
        <text>alpha-D-ribose 1,5-bisphosphate + ATP = 5-phospho-alpha-D-ribose 1-diphosphate + ADP</text>
        <dbReference type="Rhea" id="RHEA:20109"/>
        <dbReference type="ChEBI" id="CHEBI:30616"/>
        <dbReference type="ChEBI" id="CHEBI:58017"/>
        <dbReference type="ChEBI" id="CHEBI:68688"/>
        <dbReference type="ChEBI" id="CHEBI:456216"/>
        <dbReference type="EC" id="2.7.4.23"/>
    </reaction>
</comment>
<dbReference type="NCBIfam" id="TIGR02322">
    <property type="entry name" value="phosphon_PhnN"/>
    <property type="match status" value="1"/>
</dbReference>
<dbReference type="HOGENOM" id="CLU_102477_0_0_5"/>
<reference evidence="7 8" key="6">
    <citation type="journal article" date="2011" name="Appl. Environ. Microbiol.">
        <title>Involvement of the azorhizobial chromosome partition gene (parA) in the onset of bacteroid differentiation during Sesbania rostrata stem nodule development.</title>
        <authorList>
            <person name="Liu CT."/>
            <person name="Lee KB."/>
            <person name="Wang YS."/>
            <person name="Peng MH."/>
            <person name="Lee KT."/>
            <person name="Suzuki S."/>
            <person name="Suzuki T."/>
            <person name="Oyaizu H."/>
        </authorList>
    </citation>
    <scope>NUCLEOTIDE SEQUENCE [LARGE SCALE GENOMIC DNA]</scope>
    <source>
        <strain evidence="8">ATCC 43989 / DSM 5975 / JCM 20966 / LMG 6465 / NBRC 14845 / NCIMB 13405 / ORS 571</strain>
    </source>
</reference>
<evidence type="ECO:0000256" key="1">
    <source>
        <dbReference type="ARBA" id="ARBA00000373"/>
    </source>
</evidence>
<dbReference type="SUPFAM" id="SSF52540">
    <property type="entry name" value="P-loop containing nucleoside triphosphate hydrolases"/>
    <property type="match status" value="1"/>
</dbReference>
<proteinExistence type="inferred from homology"/>
<reference evidence="7 8" key="1">
    <citation type="journal article" date="2007" name="Appl. Environ. Microbiol.">
        <title>Rhizobial factors required for stem nodule maturation and maintenance in Sesbania rostrata-Azorhizobium caulinodans ORS571 symbiosis.</title>
        <authorList>
            <person name="Suzuki S."/>
            <person name="Aono T."/>
            <person name="Lee KB."/>
            <person name="Suzuki T."/>
            <person name="Liu CT."/>
            <person name="Miwa H."/>
            <person name="Wakao S."/>
            <person name="Iki T."/>
            <person name="Oyaizu H."/>
        </authorList>
    </citation>
    <scope>NUCLEOTIDE SEQUENCE [LARGE SCALE GENOMIC DNA]</scope>
    <source>
        <strain evidence="8">ATCC 43989 / DSM 5975 / JCM 20966 / LMG 6465 / NBRC 14845 / NCIMB 13405 / ORS 571</strain>
    </source>
</reference>
<dbReference type="GO" id="GO:0019634">
    <property type="term" value="P:organic phosphonate metabolic process"/>
    <property type="evidence" value="ECO:0007669"/>
    <property type="project" value="UniProtKB-UniRule"/>
</dbReference>
<dbReference type="EMBL" id="AP009384">
    <property type="protein sequence ID" value="BAF89398.1"/>
    <property type="molecule type" value="Genomic_DNA"/>
</dbReference>
<sequence length="192" mass="19821">MSPQPPFGPGALVLVVGPSGAGKDTLMSAAAGLLAAEPSVSFARRLVTRTDTTGEDHTPVDLATYEADLAAGRYPLAWRAHGLAYALGPEVATRIAAGGTVVANGSRATLPEARRRFARLFVVHITVPLAVRAVRLAARGRESAEEVKARLARAPDVPLAADLEIENTGPVAEGAARLAAFLRRISADAAAA</sequence>
<dbReference type="UniPathway" id="UPA00087">
    <property type="reaction ID" value="UER00175"/>
</dbReference>
<evidence type="ECO:0000313" key="8">
    <source>
        <dbReference type="Proteomes" id="UP000000270"/>
    </source>
</evidence>
<dbReference type="RefSeq" id="WP_012171923.1">
    <property type="nucleotide sequence ID" value="NC_009937.1"/>
</dbReference>
<dbReference type="GO" id="GO:0006015">
    <property type="term" value="P:5-phosphoribose 1-diphosphate biosynthetic process"/>
    <property type="evidence" value="ECO:0007669"/>
    <property type="project" value="UniProtKB-UniRule"/>
</dbReference>
<dbReference type="InterPro" id="IPR027417">
    <property type="entry name" value="P-loop_NTPase"/>
</dbReference>
<name>A8IIF6_AZOC5</name>
<feature type="binding site" evidence="6">
    <location>
        <begin position="17"/>
        <end position="24"/>
    </location>
    <ligand>
        <name>ATP</name>
        <dbReference type="ChEBI" id="CHEBI:30616"/>
    </ligand>
</feature>
<keyword evidence="4 6" id="KW-0547">Nucleotide-binding</keyword>
<organism evidence="7 8">
    <name type="scientific">Azorhizobium caulinodans (strain ATCC 43989 / DSM 5975 / JCM 20966 / LMG 6465 / NBRC 14845 / NCIMB 13405 / ORS 571)</name>
    <dbReference type="NCBI Taxonomy" id="438753"/>
    <lineage>
        <taxon>Bacteria</taxon>
        <taxon>Pseudomonadati</taxon>
        <taxon>Pseudomonadota</taxon>
        <taxon>Alphaproteobacteria</taxon>
        <taxon>Hyphomicrobiales</taxon>
        <taxon>Xanthobacteraceae</taxon>
        <taxon>Azorhizobium</taxon>
    </lineage>
</organism>
<reference evidence="7 8" key="3">
    <citation type="journal article" date="2008" name="BMC Genomics">
        <title>The genome of the versatile nitrogen fixer Azorhizobium caulinodans ORS571.</title>
        <authorList>
            <person name="Lee KB."/>
            <person name="Backer P.D."/>
            <person name="Aono T."/>
            <person name="Liu CT."/>
            <person name="Suzuki S."/>
            <person name="Suzuki T."/>
            <person name="Kaneko T."/>
            <person name="Yamada M."/>
            <person name="Tabata S."/>
            <person name="Kupfer D.M."/>
            <person name="Najar F.Z."/>
            <person name="Wiley G.B."/>
            <person name="Roe B."/>
            <person name="Binnewies T.T."/>
            <person name="Ussery D.W."/>
            <person name="D'Haeze W."/>
            <person name="Herder J.D."/>
            <person name="Gevers D."/>
            <person name="Vereecke D."/>
            <person name="Holsters M."/>
            <person name="Oyaizu H."/>
        </authorList>
    </citation>
    <scope>NUCLEOTIDE SEQUENCE [LARGE SCALE GENOMIC DNA]</scope>
    <source>
        <strain evidence="8">ATCC 43989 / DSM 5975 / JCM 20966 / LMG 6465 / NBRC 14845 / NCIMB 13405 / ORS 571</strain>
    </source>
</reference>
<dbReference type="GO" id="GO:0033863">
    <property type="term" value="F:ribose 1,5-bisphosphate phosphokinase activity"/>
    <property type="evidence" value="ECO:0007669"/>
    <property type="project" value="UniProtKB-UniRule"/>
</dbReference>
<comment type="similarity">
    <text evidence="6">Belongs to the ribose 1,5-bisphosphokinase family.</text>
</comment>
<keyword evidence="3 6" id="KW-0808">Transferase</keyword>
<protein>
    <recommendedName>
        <fullName evidence="6">Ribose 1,5-bisphosphate phosphokinase PhnN</fullName>
        <ecNumber evidence="6">2.7.4.23</ecNumber>
    </recommendedName>
    <alternativeName>
        <fullName evidence="6">Ribose 1,5-bisphosphokinase</fullName>
    </alternativeName>
</protein>
<dbReference type="KEGG" id="azc:AZC_3400"/>
<evidence type="ECO:0000256" key="2">
    <source>
        <dbReference type="ARBA" id="ARBA00005069"/>
    </source>
</evidence>